<comment type="caution">
    <text evidence="5">The sequence shown here is derived from an EMBL/GenBank/DDBJ whole genome shotgun (WGS) entry which is preliminary data.</text>
</comment>
<dbReference type="Pfam" id="PF02357">
    <property type="entry name" value="NusG"/>
    <property type="match status" value="1"/>
</dbReference>
<reference evidence="5 6" key="1">
    <citation type="submission" date="2020-08" db="EMBL/GenBank/DDBJ databases">
        <title>Genomic Encyclopedia of Type Strains, Phase IV (KMG-V): Genome sequencing to study the core and pangenomes of soil and plant-associated prokaryotes.</title>
        <authorList>
            <person name="Whitman W."/>
        </authorList>
    </citation>
    <scope>NUCLEOTIDE SEQUENCE [LARGE SCALE GENOMIC DNA]</scope>
    <source>
        <strain evidence="5 6">ANJLi2</strain>
    </source>
</reference>
<evidence type="ECO:0000313" key="5">
    <source>
        <dbReference type="EMBL" id="MBB6109960.1"/>
    </source>
</evidence>
<evidence type="ECO:0000313" key="6">
    <source>
        <dbReference type="Proteomes" id="UP000541583"/>
    </source>
</evidence>
<dbReference type="NCBIfam" id="NF033644">
    <property type="entry name" value="antiterm_UpxY"/>
    <property type="match status" value="1"/>
</dbReference>
<accession>A0ABR6PJQ1</accession>
<dbReference type="Gene3D" id="3.30.70.940">
    <property type="entry name" value="NusG, N-terminal domain"/>
    <property type="match status" value="1"/>
</dbReference>
<dbReference type="PANTHER" id="PTHR30265">
    <property type="entry name" value="RHO-INTERACTING TRANSCRIPTION TERMINATION FACTOR NUSG"/>
    <property type="match status" value="1"/>
</dbReference>
<dbReference type="Proteomes" id="UP000541583">
    <property type="component" value="Unassembled WGS sequence"/>
</dbReference>
<dbReference type="SUPFAM" id="SSF82679">
    <property type="entry name" value="N-utilization substance G protein NusG, N-terminal domain"/>
    <property type="match status" value="1"/>
</dbReference>
<dbReference type="CDD" id="cd09895">
    <property type="entry name" value="NGN_SP_UpxY"/>
    <property type="match status" value="1"/>
</dbReference>
<dbReference type="RefSeq" id="WP_076374511.1">
    <property type="nucleotide sequence ID" value="NZ_FTMG01000008.1"/>
</dbReference>
<dbReference type="EMBL" id="JACHCB010000006">
    <property type="protein sequence ID" value="MBB6109960.1"/>
    <property type="molecule type" value="Genomic_DNA"/>
</dbReference>
<dbReference type="SMART" id="SM00738">
    <property type="entry name" value="NGN"/>
    <property type="match status" value="1"/>
</dbReference>
<sequence>MTNPDSAPNLNWHILYTYPRYERKVHNHLLRNNFNSFLPVHTIVKQWSDRKKKTEVPLFPNYIFVQTTTNKCFRVLDFHGISHFIAFNGNPVVVGDEVIQTIKKMMGTSNLSVEERLIVGDKVLIQGGIFDGLTGIVYRKNGRSRFCVQISAINQIISVDIDTSDVSMIKLVKQ</sequence>
<gene>
    <name evidence="5" type="ORF">HDF23_002716</name>
</gene>
<keyword evidence="1" id="KW-0889">Transcription antitermination</keyword>
<evidence type="ECO:0000256" key="1">
    <source>
        <dbReference type="ARBA" id="ARBA00022814"/>
    </source>
</evidence>
<evidence type="ECO:0000256" key="2">
    <source>
        <dbReference type="ARBA" id="ARBA00023015"/>
    </source>
</evidence>
<dbReference type="SUPFAM" id="SSF50104">
    <property type="entry name" value="Translation proteins SH3-like domain"/>
    <property type="match status" value="1"/>
</dbReference>
<keyword evidence="2" id="KW-0805">Transcription regulation</keyword>
<proteinExistence type="predicted"/>
<protein>
    <submittedName>
        <fullName evidence="5">Transcription antitermination factor NusG</fullName>
    </submittedName>
</protein>
<evidence type="ECO:0000256" key="3">
    <source>
        <dbReference type="ARBA" id="ARBA00023163"/>
    </source>
</evidence>
<feature type="domain" description="NusG-like N-terminal" evidence="4">
    <location>
        <begin position="9"/>
        <end position="106"/>
    </location>
</feature>
<keyword evidence="6" id="KW-1185">Reference proteome</keyword>
<dbReference type="InterPro" id="IPR036735">
    <property type="entry name" value="NGN_dom_sf"/>
</dbReference>
<dbReference type="InterPro" id="IPR006645">
    <property type="entry name" value="NGN-like_dom"/>
</dbReference>
<dbReference type="InterPro" id="IPR043425">
    <property type="entry name" value="NusG-like"/>
</dbReference>
<dbReference type="InterPro" id="IPR008991">
    <property type="entry name" value="Translation_prot_SH3-like_sf"/>
</dbReference>
<evidence type="ECO:0000259" key="4">
    <source>
        <dbReference type="SMART" id="SM00738"/>
    </source>
</evidence>
<organism evidence="5 6">
    <name type="scientific">Mucilaginibacter lappiensis</name>
    <dbReference type="NCBI Taxonomy" id="354630"/>
    <lineage>
        <taxon>Bacteria</taxon>
        <taxon>Pseudomonadati</taxon>
        <taxon>Bacteroidota</taxon>
        <taxon>Sphingobacteriia</taxon>
        <taxon>Sphingobacteriales</taxon>
        <taxon>Sphingobacteriaceae</taxon>
        <taxon>Mucilaginibacter</taxon>
    </lineage>
</organism>
<keyword evidence="3" id="KW-0804">Transcription</keyword>
<dbReference type="PANTHER" id="PTHR30265:SF4">
    <property type="entry name" value="KOW MOTIF FAMILY PROTEIN, EXPRESSED"/>
    <property type="match status" value="1"/>
</dbReference>
<name>A0ABR6PJQ1_9SPHI</name>